<feature type="transmembrane region" description="Helical" evidence="1">
    <location>
        <begin position="45"/>
        <end position="62"/>
    </location>
</feature>
<evidence type="ECO:0000256" key="1">
    <source>
        <dbReference type="SAM" id="Phobius"/>
    </source>
</evidence>
<reference evidence="2" key="1">
    <citation type="journal article" date="2020" name="Stud. Mycol.">
        <title>101 Dothideomycetes genomes: a test case for predicting lifestyles and emergence of pathogens.</title>
        <authorList>
            <person name="Haridas S."/>
            <person name="Albert R."/>
            <person name="Binder M."/>
            <person name="Bloem J."/>
            <person name="Labutti K."/>
            <person name="Salamov A."/>
            <person name="Andreopoulos B."/>
            <person name="Baker S."/>
            <person name="Barry K."/>
            <person name="Bills G."/>
            <person name="Bluhm B."/>
            <person name="Cannon C."/>
            <person name="Castanera R."/>
            <person name="Culley D."/>
            <person name="Daum C."/>
            <person name="Ezra D."/>
            <person name="Gonzalez J."/>
            <person name="Henrissat B."/>
            <person name="Kuo A."/>
            <person name="Liang C."/>
            <person name="Lipzen A."/>
            <person name="Lutzoni F."/>
            <person name="Magnuson J."/>
            <person name="Mondo S."/>
            <person name="Nolan M."/>
            <person name="Ohm R."/>
            <person name="Pangilinan J."/>
            <person name="Park H.-J."/>
            <person name="Ramirez L."/>
            <person name="Alfaro M."/>
            <person name="Sun H."/>
            <person name="Tritt A."/>
            <person name="Yoshinaga Y."/>
            <person name="Zwiers L.-H."/>
            <person name="Turgeon B."/>
            <person name="Goodwin S."/>
            <person name="Spatafora J."/>
            <person name="Crous P."/>
            <person name="Grigoriev I."/>
        </authorList>
    </citation>
    <scope>NUCLEOTIDE SEQUENCE</scope>
    <source>
        <strain evidence="2">SCOH1-5</strain>
    </source>
</reference>
<name>A0A6A6EZN1_9PEZI</name>
<proteinExistence type="predicted"/>
<keyword evidence="1" id="KW-1133">Transmembrane helix</keyword>
<keyword evidence="3" id="KW-1185">Reference proteome</keyword>
<keyword evidence="1" id="KW-0812">Transmembrane</keyword>
<organism evidence="2 3">
    <name type="scientific">Cercospora zeae-maydis SCOH1-5</name>
    <dbReference type="NCBI Taxonomy" id="717836"/>
    <lineage>
        <taxon>Eukaryota</taxon>
        <taxon>Fungi</taxon>
        <taxon>Dikarya</taxon>
        <taxon>Ascomycota</taxon>
        <taxon>Pezizomycotina</taxon>
        <taxon>Dothideomycetes</taxon>
        <taxon>Dothideomycetidae</taxon>
        <taxon>Mycosphaerellales</taxon>
        <taxon>Mycosphaerellaceae</taxon>
        <taxon>Cercospora</taxon>
    </lineage>
</organism>
<feature type="non-terminal residue" evidence="2">
    <location>
        <position position="1"/>
    </location>
</feature>
<dbReference type="EMBL" id="ML992722">
    <property type="protein sequence ID" value="KAF2206399.1"/>
    <property type="molecule type" value="Genomic_DNA"/>
</dbReference>
<dbReference type="AlphaFoldDB" id="A0A6A6EZN1"/>
<accession>A0A6A6EZN1</accession>
<evidence type="ECO:0000313" key="2">
    <source>
        <dbReference type="EMBL" id="KAF2206399.1"/>
    </source>
</evidence>
<dbReference type="Proteomes" id="UP000799539">
    <property type="component" value="Unassembled WGS sequence"/>
</dbReference>
<protein>
    <submittedName>
        <fullName evidence="2">Uncharacterized protein</fullName>
    </submittedName>
</protein>
<evidence type="ECO:0000313" key="3">
    <source>
        <dbReference type="Proteomes" id="UP000799539"/>
    </source>
</evidence>
<gene>
    <name evidence="2" type="ORF">CERZMDRAFT_91966</name>
</gene>
<sequence length="100" mass="11134">ETPQTPLFSHPPDLGETGLSNVLPLECEEYEYDLDLCDEDRGNDAAVVVVVVVVIVLVLVRCRGKEATYTDEDLRGRPSDVVAVIVELRFLTYSRRASPK</sequence>
<keyword evidence="1" id="KW-0472">Membrane</keyword>